<dbReference type="WBParaSite" id="PgR208X_g005_t02">
    <property type="protein sequence ID" value="PgR208X_g005_t02"/>
    <property type="gene ID" value="PgR208X_g005"/>
</dbReference>
<proteinExistence type="predicted"/>
<dbReference type="SUPFAM" id="SSF53448">
    <property type="entry name" value="Nucleotide-diphospho-sugar transferases"/>
    <property type="match status" value="1"/>
</dbReference>
<dbReference type="GO" id="GO:0016266">
    <property type="term" value="P:protein O-linked glycosylation via N-acetyl-galactosamine"/>
    <property type="evidence" value="ECO:0007669"/>
    <property type="project" value="TreeGrafter"/>
</dbReference>
<evidence type="ECO:0000313" key="5">
    <source>
        <dbReference type="WBParaSite" id="PgR208X_g005_t02"/>
    </source>
</evidence>
<keyword evidence="1" id="KW-1133">Transmembrane helix</keyword>
<evidence type="ECO:0000256" key="1">
    <source>
        <dbReference type="SAM" id="Phobius"/>
    </source>
</evidence>
<feature type="domain" description="ILEI/PANDER" evidence="2">
    <location>
        <begin position="307"/>
        <end position="394"/>
    </location>
</feature>
<organism evidence="3 5">
    <name type="scientific">Parascaris univalens</name>
    <name type="common">Nematode worm</name>
    <dbReference type="NCBI Taxonomy" id="6257"/>
    <lineage>
        <taxon>Eukaryota</taxon>
        <taxon>Metazoa</taxon>
        <taxon>Ecdysozoa</taxon>
        <taxon>Nematoda</taxon>
        <taxon>Chromadorea</taxon>
        <taxon>Rhabditida</taxon>
        <taxon>Spirurina</taxon>
        <taxon>Ascaridomorpha</taxon>
        <taxon>Ascaridoidea</taxon>
        <taxon>Ascarididae</taxon>
        <taxon>Parascaris</taxon>
    </lineage>
</organism>
<dbReference type="WBParaSite" id="PgR208X_g005_t01">
    <property type="protein sequence ID" value="PgR208X_g005_t01"/>
    <property type="gene ID" value="PgR208X_g005"/>
</dbReference>
<protein>
    <submittedName>
        <fullName evidence="4 5">ILEI/PANDER domain-containing protein</fullName>
    </submittedName>
</protein>
<keyword evidence="3" id="KW-1185">Reference proteome</keyword>
<dbReference type="InterPro" id="IPR052463">
    <property type="entry name" value="O-linked_mannose_GnT"/>
</dbReference>
<evidence type="ECO:0000313" key="4">
    <source>
        <dbReference type="WBParaSite" id="PgR208X_g005_t01"/>
    </source>
</evidence>
<dbReference type="PANTHER" id="PTHR46396:SF2">
    <property type="entry name" value="ILEI_PANDER DOMAIN-CONTAINING PROTEIN"/>
    <property type="match status" value="1"/>
</dbReference>
<dbReference type="InterPro" id="IPR039477">
    <property type="entry name" value="ILEI/PANDER_dom"/>
</dbReference>
<accession>A0A915CIG7</accession>
<evidence type="ECO:0000259" key="2">
    <source>
        <dbReference type="Pfam" id="PF15711"/>
    </source>
</evidence>
<keyword evidence="1" id="KW-0812">Transmembrane</keyword>
<sequence length="828" mass="92680">MPRVSTFRRLGIVVLSVVSIYLVTRTFIFLSKDDRASRPFHAVRSKFIADAEDANIVATVGECPMDSSCRLPRLFLWMSTESRFTPPIVCVNGIRIFEEAELVEGFNVAVLSENGRSTKIMRRVPRVRGDQQLIELLAQISTPQRLVLMSYGDVADKLSAEARQSLNVFGASSLSKYGMGKSLLFVGQFGLPSGKAEEKITDLSLAKATIYSMCVDTLPREQLLNSTHEIQPAEWIDNSFLPELSDARGYRMEVQIGRELRNCGVPHNCRQGEIPMSFYTGTDKNDSPSLCVNGHFYMDRGVNGAGRGLNLVVIDAKTHQVLRCGHFDTYAEDSTELVMFLEQLLPDEIVAVVSFDEASTRLSDLARQIFYELGSSFIQNLKFRSSWYFIGQKGIDGYSAFEDLTMPSGNDWAKAINKKICVPSNLSGLKAKDLSKTAVSMQNSARRHFCGRYDGYEDFCADERLEEVLTPRSLSDDSRMLHAIFSVPILVVGGLNMNNIRLCLESLYEQEGINPRNVVVASDAAYPEVIELSTLFRVRSMSVNTSSSYNDLLMKSLSQMISSFPSAPCFIVIEEDILLAPDFLFFLDQLLSTFLKDSSVNAILTWNKNGFMKSSSIPSAVYRMENIQLSGAFLLKRIAYEKFIVDNEDICCSANISGGWRIPGYAYVPDVSRVRINAPSAIDSIDESRRKLFAEPMRYTKYSNETLANVERLYVDLYDADLKQLIDSSAHLTPSSLADCRSESFPGLLIKKLGMKDRQPLSIFYTDERENASLLARCFHLVSDENGQIFCTYKGVTRFSMDGHPVFLVKLTSVFGKDVLISALTRES</sequence>
<dbReference type="PANTHER" id="PTHR46396">
    <property type="entry name" value="PROTEIN O-LINKED-MANNOSE BETA-1,2-N-ACETYLGLUCOSAMINYLTRANSFERASE 1"/>
    <property type="match status" value="1"/>
</dbReference>
<reference evidence="4 5" key="1">
    <citation type="submission" date="2022-11" db="UniProtKB">
        <authorList>
            <consortium name="WormBaseParasite"/>
        </authorList>
    </citation>
    <scope>IDENTIFICATION</scope>
</reference>
<name>A0A915CIG7_PARUN</name>
<feature type="domain" description="ILEI/PANDER" evidence="2">
    <location>
        <begin position="105"/>
        <end position="190"/>
    </location>
</feature>
<dbReference type="PROSITE" id="PS52031">
    <property type="entry name" value="GG_LECTIN"/>
    <property type="match status" value="1"/>
</dbReference>
<dbReference type="Proteomes" id="UP000887569">
    <property type="component" value="Unplaced"/>
</dbReference>
<dbReference type="InterPro" id="IPR029044">
    <property type="entry name" value="Nucleotide-diphossugar_trans"/>
</dbReference>
<dbReference type="Gene3D" id="3.90.550.10">
    <property type="entry name" value="Spore Coat Polysaccharide Biosynthesis Protein SpsA, Chain A"/>
    <property type="match status" value="1"/>
</dbReference>
<evidence type="ECO:0000313" key="3">
    <source>
        <dbReference type="Proteomes" id="UP000887569"/>
    </source>
</evidence>
<dbReference type="GO" id="GO:0047223">
    <property type="term" value="F:beta-1,3-galactosyl-O-glycosyl-glycoprotein beta-1,3-N-acetylglucosaminyltransferase activity"/>
    <property type="evidence" value="ECO:0007669"/>
    <property type="project" value="TreeGrafter"/>
</dbReference>
<dbReference type="AlphaFoldDB" id="A0A915CIG7"/>
<feature type="transmembrane region" description="Helical" evidence="1">
    <location>
        <begin position="12"/>
        <end position="30"/>
    </location>
</feature>
<dbReference type="GO" id="GO:0000139">
    <property type="term" value="C:Golgi membrane"/>
    <property type="evidence" value="ECO:0007669"/>
    <property type="project" value="TreeGrafter"/>
</dbReference>
<keyword evidence="1" id="KW-0472">Membrane</keyword>
<dbReference type="Pfam" id="PF15711">
    <property type="entry name" value="ILEI"/>
    <property type="match status" value="2"/>
</dbReference>